<name>A0ABP4UWA1_9ACTN</name>
<feature type="region of interest" description="Disordered" evidence="1">
    <location>
        <begin position="608"/>
        <end position="630"/>
    </location>
</feature>
<comment type="caution">
    <text evidence="3">The sequence shown here is derived from an EMBL/GenBank/DDBJ whole genome shotgun (WGS) entry which is preliminary data.</text>
</comment>
<dbReference type="Gene3D" id="3.60.21.10">
    <property type="match status" value="1"/>
</dbReference>
<evidence type="ECO:0000259" key="2">
    <source>
        <dbReference type="SMART" id="SM00635"/>
    </source>
</evidence>
<dbReference type="PANTHER" id="PTHR40446:SF2">
    <property type="entry name" value="N-ACETYLGLUCOSAMINE-1-PHOSPHODIESTER ALPHA-N-ACETYLGLUCOSAMINIDASE"/>
    <property type="match status" value="1"/>
</dbReference>
<evidence type="ECO:0000313" key="3">
    <source>
        <dbReference type="EMBL" id="GAA1711365.1"/>
    </source>
</evidence>
<dbReference type="RefSeq" id="WP_344314494.1">
    <property type="nucleotide sequence ID" value="NZ_BAAANY010000037.1"/>
</dbReference>
<dbReference type="Pfam" id="PF09992">
    <property type="entry name" value="NAGPA"/>
    <property type="match status" value="1"/>
</dbReference>
<proteinExistence type="predicted"/>
<gene>
    <name evidence="3" type="ORF">GCM10009765_70750</name>
</gene>
<organism evidence="3 4">
    <name type="scientific">Fodinicola feengrottensis</name>
    <dbReference type="NCBI Taxonomy" id="435914"/>
    <lineage>
        <taxon>Bacteria</taxon>
        <taxon>Bacillati</taxon>
        <taxon>Actinomycetota</taxon>
        <taxon>Actinomycetes</taxon>
        <taxon>Mycobacteriales</taxon>
        <taxon>Fodinicola</taxon>
    </lineage>
</organism>
<dbReference type="InterPro" id="IPR018711">
    <property type="entry name" value="NAGPA"/>
</dbReference>
<dbReference type="PANTHER" id="PTHR40446">
    <property type="entry name" value="N-ACETYLGLUCOSAMINE-1-PHOSPHODIESTER ALPHA-N-ACETYLGLUCOSAMINIDASE"/>
    <property type="match status" value="1"/>
</dbReference>
<dbReference type="InterPro" id="IPR004843">
    <property type="entry name" value="Calcineurin-like_PHP"/>
</dbReference>
<keyword evidence="4" id="KW-1185">Reference proteome</keyword>
<accession>A0ABP4UWA1</accession>
<feature type="domain" description="BIG2" evidence="2">
    <location>
        <begin position="1065"/>
        <end position="1154"/>
    </location>
</feature>
<feature type="domain" description="BIG2" evidence="2">
    <location>
        <begin position="495"/>
        <end position="578"/>
    </location>
</feature>
<dbReference type="SUPFAM" id="SSF49373">
    <property type="entry name" value="Invasin/intimin cell-adhesion fragments"/>
    <property type="match status" value="1"/>
</dbReference>
<feature type="compositionally biased region" description="Low complexity" evidence="1">
    <location>
        <begin position="610"/>
        <end position="623"/>
    </location>
</feature>
<evidence type="ECO:0000256" key="1">
    <source>
        <dbReference type="SAM" id="MobiDB-lite"/>
    </source>
</evidence>
<dbReference type="Gene3D" id="2.60.40.1080">
    <property type="match status" value="2"/>
</dbReference>
<dbReference type="Proteomes" id="UP001500618">
    <property type="component" value="Unassembled WGS sequence"/>
</dbReference>
<dbReference type="GO" id="GO:0016798">
    <property type="term" value="F:hydrolase activity, acting on glycosyl bonds"/>
    <property type="evidence" value="ECO:0007669"/>
    <property type="project" value="UniProtKB-KW"/>
</dbReference>
<reference evidence="4" key="1">
    <citation type="journal article" date="2019" name="Int. J. Syst. Evol. Microbiol.">
        <title>The Global Catalogue of Microorganisms (GCM) 10K type strain sequencing project: providing services to taxonomists for standard genome sequencing and annotation.</title>
        <authorList>
            <consortium name="The Broad Institute Genomics Platform"/>
            <consortium name="The Broad Institute Genome Sequencing Center for Infectious Disease"/>
            <person name="Wu L."/>
            <person name="Ma J."/>
        </authorList>
    </citation>
    <scope>NUCLEOTIDE SEQUENCE [LARGE SCALE GENOMIC DNA]</scope>
    <source>
        <strain evidence="4">JCM 14718</strain>
    </source>
</reference>
<keyword evidence="3" id="KW-0326">Glycosidase</keyword>
<keyword evidence="3" id="KW-0378">Hydrolase</keyword>
<dbReference type="InterPro" id="IPR029052">
    <property type="entry name" value="Metallo-depent_PP-like"/>
</dbReference>
<dbReference type="Pfam" id="PF02368">
    <property type="entry name" value="Big_2"/>
    <property type="match status" value="1"/>
</dbReference>
<evidence type="ECO:0000313" key="4">
    <source>
        <dbReference type="Proteomes" id="UP001500618"/>
    </source>
</evidence>
<dbReference type="SMART" id="SM00635">
    <property type="entry name" value="BID_2"/>
    <property type="match status" value="2"/>
</dbReference>
<sequence length="1157" mass="120156">MAGRLTALGAGFVACSLVIAGLVGTPGASASPGLARWLPPTPATWPLVVDEQTSAKQTLTRGVQQWSDHLDTAGGAQRAQVMDVDLTDPNLRLGVVESHDHLTDTADEVPTSMADRTGAIAGVNSDFFEIYGSGRPEGMVVIDGQLVKSPNASRPWNLMVRDNGSIGIGPATYAGTVTAGAASHPITSVNTVNDLSTTGALVRVTSYLGTPSPIPSSTVVSGKREGAALVITSITPKVTDLAQLPAGTEELVGTGDAGTWLTANAHLGDRLAIAEKVGPDNDLRQAVSGGAILVKDGERAVPLQGPGENNINNPVTAVGVTKDGKKAIFAAFDGHQAEGVAQGLTEPQLAGWLIQHGAYNAILFDSGGSTQMVGRLPGQTTTSVLNVPSDGHERPVANGLFLYSTSKQPGPATHTVVNGGKPLTALTHSTLDVPAYATDSADNPAREPVQLAVFPPSLGSVRGDKIVTAGHTGSGVVTVRAGRALSVVPFEVVDKLSTLSATPTQVDLGNGQTQKLTISGTARGKPAALPDSAVSWTVSPPALGTVAADGTFTAAASGGGLATVTARAGTQTATVSVAVGQTSVPVDPLTDASKWSVSDAYMNVYPRHVPSPGGTSTSDGSLSFDPTAKRTPSDAGAMKVHYNYPNVSKTFDLDMYLNDPESEQVALLNGSQAPIGLGVWVKGNSDLASRPGKALDPGIVSLNVGIWQASNQPTSFYPTGVTFDGWQYVVATLPQGLQFPLRINYLALVVIKPGPNLTGDVWFSGLQALYSPRPPKPVQYTAIPKNPSWLQFTDVDSFRRGGTTVAAMDDAHVTAASPNATGPTVMRNIGSAFGSLPANARPQQVQALGDMPDSGTPENLNYANSLLAGLNTPYRDAPGNHEITQGANPENGNFASVFGATHYSYPVGPANVIVTDSSHIGILGSDPYQNVDTDESQYQWLVDQLTANRSKVAIVATHAPAYDPHPRADSQFSDRWEARMYEELLIRYQKTHPGVHTILFFGHSRGFAENLFDAAGNNVADGLPNFVVADAGSPPYASTDQGGFYHYGLFHILSDGTVQFAVQPVLASVSMIAPKTSLTRGESETLSGTGTTVTGNDAAALSVPIADPVSRSWTTSDPRVATIDRRTGQVTAHRPGTATITLTTGGVSSTCILIVTG</sequence>
<dbReference type="PROSITE" id="PS51257">
    <property type="entry name" value="PROKAR_LIPOPROTEIN"/>
    <property type="match status" value="1"/>
</dbReference>
<dbReference type="SUPFAM" id="SSF56300">
    <property type="entry name" value="Metallo-dependent phosphatases"/>
    <property type="match status" value="1"/>
</dbReference>
<dbReference type="InterPro" id="IPR003343">
    <property type="entry name" value="Big_2"/>
</dbReference>
<dbReference type="EMBL" id="BAAANY010000037">
    <property type="protein sequence ID" value="GAA1711365.1"/>
    <property type="molecule type" value="Genomic_DNA"/>
</dbReference>
<dbReference type="InterPro" id="IPR008964">
    <property type="entry name" value="Invasin/intimin_cell_adhesion"/>
</dbReference>
<protein>
    <submittedName>
        <fullName evidence="3">Phosphodiester glycosidase family protein</fullName>
    </submittedName>
</protein>
<dbReference type="Pfam" id="PF00149">
    <property type="entry name" value="Metallophos"/>
    <property type="match status" value="1"/>
</dbReference>